<evidence type="ECO:0000256" key="2">
    <source>
        <dbReference type="ARBA" id="ARBA00008127"/>
    </source>
</evidence>
<dbReference type="PANTHER" id="PTHR33109">
    <property type="entry name" value="EPIDERMAL PATTERNING FACTOR-LIKE PROTEIN 4"/>
    <property type="match status" value="1"/>
</dbReference>
<dbReference type="GO" id="GO:0010052">
    <property type="term" value="P:guard cell differentiation"/>
    <property type="evidence" value="ECO:0007669"/>
    <property type="project" value="UniProtKB-UniRule"/>
</dbReference>
<dbReference type="EMBL" id="KZ452012">
    <property type="protein sequence ID" value="PKA51860.1"/>
    <property type="molecule type" value="Genomic_DNA"/>
</dbReference>
<comment type="similarity">
    <text evidence="2 6">Belongs to the plant cysteine rich small secretory peptide family. Epidermal patterning factor subfamily.</text>
</comment>
<evidence type="ECO:0000256" key="6">
    <source>
        <dbReference type="RuleBase" id="RU367102"/>
    </source>
</evidence>
<comment type="function">
    <text evidence="6">Controls stomatal patterning.</text>
</comment>
<reference evidence="8 9" key="1">
    <citation type="journal article" date="2017" name="Nature">
        <title>The Apostasia genome and the evolution of orchids.</title>
        <authorList>
            <person name="Zhang G.Q."/>
            <person name="Liu K.W."/>
            <person name="Li Z."/>
            <person name="Lohaus R."/>
            <person name="Hsiao Y.Y."/>
            <person name="Niu S.C."/>
            <person name="Wang J.Y."/>
            <person name="Lin Y.C."/>
            <person name="Xu Q."/>
            <person name="Chen L.J."/>
            <person name="Yoshida K."/>
            <person name="Fujiwara S."/>
            <person name="Wang Z.W."/>
            <person name="Zhang Y.Q."/>
            <person name="Mitsuda N."/>
            <person name="Wang M."/>
            <person name="Liu G.H."/>
            <person name="Pecoraro L."/>
            <person name="Huang H.X."/>
            <person name="Xiao X.J."/>
            <person name="Lin M."/>
            <person name="Wu X.Y."/>
            <person name="Wu W.L."/>
            <person name="Chen Y.Y."/>
            <person name="Chang S.B."/>
            <person name="Sakamoto S."/>
            <person name="Ohme-Takagi M."/>
            <person name="Yagi M."/>
            <person name="Zeng S.J."/>
            <person name="Shen C.Y."/>
            <person name="Yeh C.M."/>
            <person name="Luo Y.B."/>
            <person name="Tsai W.C."/>
            <person name="Van de Peer Y."/>
            <person name="Liu Z.J."/>
        </authorList>
    </citation>
    <scope>NUCLEOTIDE SEQUENCE [LARGE SCALE GENOMIC DNA]</scope>
    <source>
        <strain evidence="9">cv. Shenzhen</strain>
        <tissue evidence="8">Stem</tissue>
    </source>
</reference>
<evidence type="ECO:0000256" key="3">
    <source>
        <dbReference type="ARBA" id="ARBA00022525"/>
    </source>
</evidence>
<dbReference type="AlphaFoldDB" id="A0A2I0A8H7"/>
<keyword evidence="5" id="KW-1015">Disulfide bond</keyword>
<name>A0A2I0A8H7_9ASPA</name>
<protein>
    <recommendedName>
        <fullName evidence="6">Epidermal patterning factor-like protein</fullName>
    </recommendedName>
</protein>
<evidence type="ECO:0000256" key="4">
    <source>
        <dbReference type="ARBA" id="ARBA00022729"/>
    </source>
</evidence>
<keyword evidence="6" id="KW-0217">Developmental protein</keyword>
<keyword evidence="9" id="KW-1185">Reference proteome</keyword>
<organism evidence="8 9">
    <name type="scientific">Apostasia shenzhenica</name>
    <dbReference type="NCBI Taxonomy" id="1088818"/>
    <lineage>
        <taxon>Eukaryota</taxon>
        <taxon>Viridiplantae</taxon>
        <taxon>Streptophyta</taxon>
        <taxon>Embryophyta</taxon>
        <taxon>Tracheophyta</taxon>
        <taxon>Spermatophyta</taxon>
        <taxon>Magnoliopsida</taxon>
        <taxon>Liliopsida</taxon>
        <taxon>Asparagales</taxon>
        <taxon>Orchidaceae</taxon>
        <taxon>Apostasioideae</taxon>
        <taxon>Apostasia</taxon>
    </lineage>
</organism>
<evidence type="ECO:0000313" key="8">
    <source>
        <dbReference type="EMBL" id="PKA51860.1"/>
    </source>
</evidence>
<dbReference type="STRING" id="1088818.A0A2I0A8H7"/>
<comment type="subcellular location">
    <subcellularLocation>
        <location evidence="1 6">Secreted</location>
    </subcellularLocation>
</comment>
<evidence type="ECO:0000256" key="1">
    <source>
        <dbReference type="ARBA" id="ARBA00004613"/>
    </source>
</evidence>
<dbReference type="Pfam" id="PF17181">
    <property type="entry name" value="EPF"/>
    <property type="match status" value="1"/>
</dbReference>
<dbReference type="Proteomes" id="UP000236161">
    <property type="component" value="Unassembled WGS sequence"/>
</dbReference>
<proteinExistence type="inferred from homology"/>
<dbReference type="PANTHER" id="PTHR33109:SF4">
    <property type="entry name" value="EPIDERMAL PATTERNING FACTOR-LIKE PROTEIN 6"/>
    <property type="match status" value="1"/>
</dbReference>
<evidence type="ECO:0000256" key="5">
    <source>
        <dbReference type="ARBA" id="ARBA00023157"/>
    </source>
</evidence>
<keyword evidence="3 6" id="KW-0964">Secreted</keyword>
<dbReference type="InterPro" id="IPR039455">
    <property type="entry name" value="EPFL"/>
</dbReference>
<feature type="compositionally biased region" description="Polar residues" evidence="7">
    <location>
        <begin position="77"/>
        <end position="87"/>
    </location>
</feature>
<evidence type="ECO:0000256" key="7">
    <source>
        <dbReference type="SAM" id="MobiDB-lite"/>
    </source>
</evidence>
<evidence type="ECO:0000313" key="9">
    <source>
        <dbReference type="Proteomes" id="UP000236161"/>
    </source>
</evidence>
<feature type="region of interest" description="Disordered" evidence="7">
    <location>
        <begin position="49"/>
        <end position="100"/>
    </location>
</feature>
<sequence length="144" mass="15527">MRWVQPVALTARYARLRGMDVGCTVSARPAATSRSFARECEGCLPHGLAPSNGFSRPAERAKSPLSPLLADQRRSSRSVSLSTQGKPTSGPARPGSYPPRCTSKCGECTPCSPVHVAVPPGTPVTTEYYPEAWRCKCGNRFFMP</sequence>
<dbReference type="OrthoDB" id="1937916at2759"/>
<dbReference type="GO" id="GO:0005576">
    <property type="term" value="C:extracellular region"/>
    <property type="evidence" value="ECO:0007669"/>
    <property type="project" value="UniProtKB-SubCell"/>
</dbReference>
<gene>
    <name evidence="8" type="primary">EPFL6</name>
    <name evidence="8" type="ORF">AXF42_Ash008089</name>
</gene>
<accession>A0A2I0A8H7</accession>
<keyword evidence="4" id="KW-0732">Signal</keyword>